<accession>A0A7W8FTY7</accession>
<reference evidence="2 3" key="1">
    <citation type="submission" date="2020-08" db="EMBL/GenBank/DDBJ databases">
        <title>Genomic Encyclopedia of Type Strains, Phase IV (KMG-IV): sequencing the most valuable type-strain genomes for metagenomic binning, comparative biology and taxonomic classification.</title>
        <authorList>
            <person name="Goeker M."/>
        </authorList>
    </citation>
    <scope>NUCLEOTIDE SEQUENCE [LARGE SCALE GENOMIC DNA]</scope>
    <source>
        <strain evidence="2 3">DSM 15895</strain>
    </source>
</reference>
<gene>
    <name evidence="2" type="ORF">HNQ44_000711</name>
</gene>
<evidence type="ECO:0000313" key="2">
    <source>
        <dbReference type="EMBL" id="MBB5179287.1"/>
    </source>
</evidence>
<dbReference type="GO" id="GO:0035438">
    <property type="term" value="F:cyclic-di-GMP binding"/>
    <property type="evidence" value="ECO:0007669"/>
    <property type="project" value="InterPro"/>
</dbReference>
<dbReference type="EMBL" id="JACHHE010000002">
    <property type="protein sequence ID" value="MBB5179287.1"/>
    <property type="molecule type" value="Genomic_DNA"/>
</dbReference>
<evidence type="ECO:0000313" key="3">
    <source>
        <dbReference type="Proteomes" id="UP000525923"/>
    </source>
</evidence>
<evidence type="ECO:0000259" key="1">
    <source>
        <dbReference type="Pfam" id="PF07238"/>
    </source>
</evidence>
<dbReference type="AlphaFoldDB" id="A0A7W8FTY7"/>
<dbReference type="SUPFAM" id="SSF141371">
    <property type="entry name" value="PilZ domain-like"/>
    <property type="match status" value="1"/>
</dbReference>
<organism evidence="2 3">
    <name type="scientific">Planococcus koreensis</name>
    <dbReference type="NCBI Taxonomy" id="112331"/>
    <lineage>
        <taxon>Bacteria</taxon>
        <taxon>Bacillati</taxon>
        <taxon>Bacillota</taxon>
        <taxon>Bacilli</taxon>
        <taxon>Bacillales</taxon>
        <taxon>Caryophanaceae</taxon>
        <taxon>Planococcus</taxon>
    </lineage>
</organism>
<name>A0A7W8FTY7_9BACL</name>
<feature type="domain" description="PilZ" evidence="1">
    <location>
        <begin position="4"/>
        <end position="95"/>
    </location>
</feature>
<dbReference type="Gene3D" id="2.40.10.220">
    <property type="entry name" value="predicted glycosyltransferase like domains"/>
    <property type="match status" value="1"/>
</dbReference>
<dbReference type="Proteomes" id="UP000525923">
    <property type="component" value="Unassembled WGS sequence"/>
</dbReference>
<dbReference type="RefSeq" id="WP_135504663.1">
    <property type="nucleotide sequence ID" value="NZ_CP181055.1"/>
</dbReference>
<dbReference type="Pfam" id="PF07238">
    <property type="entry name" value="PilZ"/>
    <property type="match status" value="1"/>
</dbReference>
<protein>
    <recommendedName>
        <fullName evidence="1">PilZ domain-containing protein</fullName>
    </recommendedName>
</protein>
<keyword evidence="3" id="KW-1185">Reference proteome</keyword>
<proteinExistence type="predicted"/>
<dbReference type="OrthoDB" id="2877161at2"/>
<comment type="caution">
    <text evidence="2">The sequence shown here is derived from an EMBL/GenBank/DDBJ whole genome shotgun (WGS) entry which is preliminary data.</text>
</comment>
<sequence length="116" mass="13348">MNENRREFFRLFLNGTVDGHISVGGGGFEPLEIEDISVNGLRFLSDEDLSKDESVCCNFAILEQEFLLDGKIVRKELKGSRFEYGIAFDTDQRTASTLFKQLNYYQIRLRKGELEV</sequence>
<dbReference type="InterPro" id="IPR009875">
    <property type="entry name" value="PilZ_domain"/>
</dbReference>